<dbReference type="AlphaFoldDB" id="A0A1I7WAP8"/>
<protein>
    <submittedName>
        <fullName evidence="2">DoxX family protein</fullName>
    </submittedName>
</protein>
<reference evidence="2" key="1">
    <citation type="submission" date="2016-11" db="UniProtKB">
        <authorList>
            <consortium name="WormBaseParasite"/>
        </authorList>
    </citation>
    <scope>IDENTIFICATION</scope>
</reference>
<proteinExistence type="predicted"/>
<sequence length="24" mass="2728">MFSAEIGLVFYHLGGFSLLRLMLI</sequence>
<dbReference type="WBParaSite" id="Hba_01747">
    <property type="protein sequence ID" value="Hba_01747"/>
    <property type="gene ID" value="Hba_01747"/>
</dbReference>
<evidence type="ECO:0000313" key="2">
    <source>
        <dbReference type="WBParaSite" id="Hba_01747"/>
    </source>
</evidence>
<accession>A0A1I7WAP8</accession>
<evidence type="ECO:0000313" key="1">
    <source>
        <dbReference type="Proteomes" id="UP000095283"/>
    </source>
</evidence>
<organism evidence="1 2">
    <name type="scientific">Heterorhabditis bacteriophora</name>
    <name type="common">Entomopathogenic nematode worm</name>
    <dbReference type="NCBI Taxonomy" id="37862"/>
    <lineage>
        <taxon>Eukaryota</taxon>
        <taxon>Metazoa</taxon>
        <taxon>Ecdysozoa</taxon>
        <taxon>Nematoda</taxon>
        <taxon>Chromadorea</taxon>
        <taxon>Rhabditida</taxon>
        <taxon>Rhabditina</taxon>
        <taxon>Rhabditomorpha</taxon>
        <taxon>Strongyloidea</taxon>
        <taxon>Heterorhabditidae</taxon>
        <taxon>Heterorhabditis</taxon>
    </lineage>
</organism>
<dbReference type="Proteomes" id="UP000095283">
    <property type="component" value="Unplaced"/>
</dbReference>
<name>A0A1I7WAP8_HETBA</name>
<keyword evidence="1" id="KW-1185">Reference proteome</keyword>